<dbReference type="Proteomes" id="UP001148838">
    <property type="component" value="Unassembled WGS sequence"/>
</dbReference>
<dbReference type="Gene3D" id="3.30.420.10">
    <property type="entry name" value="Ribonuclease H-like superfamily/Ribonuclease H"/>
    <property type="match status" value="1"/>
</dbReference>
<dbReference type="PANTHER" id="PTHR12296:SF30">
    <property type="entry name" value="DENN DOMAIN-CONTAINING PROTEIN CRAG"/>
    <property type="match status" value="1"/>
</dbReference>
<dbReference type="InterPro" id="IPR051696">
    <property type="entry name" value="DENN_Domain_GEFs"/>
</dbReference>
<reference evidence="2 3" key="1">
    <citation type="journal article" date="2022" name="Allergy">
        <title>Genome assembly and annotation of Periplaneta americana reveal a comprehensive cockroach allergen profile.</title>
        <authorList>
            <person name="Wang L."/>
            <person name="Xiong Q."/>
            <person name="Saelim N."/>
            <person name="Wang L."/>
            <person name="Nong W."/>
            <person name="Wan A.T."/>
            <person name="Shi M."/>
            <person name="Liu X."/>
            <person name="Cao Q."/>
            <person name="Hui J.H.L."/>
            <person name="Sookrung N."/>
            <person name="Leung T.F."/>
            <person name="Tungtrongchitr A."/>
            <person name="Tsui S.K.W."/>
        </authorList>
    </citation>
    <scope>NUCLEOTIDE SEQUENCE [LARGE SCALE GENOMIC DNA]</scope>
    <source>
        <strain evidence="2">PWHHKU_190912</strain>
    </source>
</reference>
<evidence type="ECO:0000313" key="3">
    <source>
        <dbReference type="Proteomes" id="UP001148838"/>
    </source>
</evidence>
<dbReference type="InterPro" id="IPR036397">
    <property type="entry name" value="RNaseH_sf"/>
</dbReference>
<evidence type="ECO:0000256" key="1">
    <source>
        <dbReference type="SAM" id="MobiDB-lite"/>
    </source>
</evidence>
<organism evidence="2 3">
    <name type="scientific">Periplaneta americana</name>
    <name type="common">American cockroach</name>
    <name type="synonym">Blatta americana</name>
    <dbReference type="NCBI Taxonomy" id="6978"/>
    <lineage>
        <taxon>Eukaryota</taxon>
        <taxon>Metazoa</taxon>
        <taxon>Ecdysozoa</taxon>
        <taxon>Arthropoda</taxon>
        <taxon>Hexapoda</taxon>
        <taxon>Insecta</taxon>
        <taxon>Pterygota</taxon>
        <taxon>Neoptera</taxon>
        <taxon>Polyneoptera</taxon>
        <taxon>Dictyoptera</taxon>
        <taxon>Blattodea</taxon>
        <taxon>Blattoidea</taxon>
        <taxon>Blattidae</taxon>
        <taxon>Blattinae</taxon>
        <taxon>Periplaneta</taxon>
    </lineage>
</organism>
<sequence length="272" mass="30132">MLQHPPYSPDLALSDFHLFGSMKKFLAGHRFATNAEVQSILHDEEILAGWTPEDSNLNTKCQFCGKATVPFLTVNIVDYRAHPMMENSSSLESISQRKGRSPTAGGSTSSIEGDTSSPSMKSHQLNASDQGIKLLPAEQAPVELEPITVPYLNPLVLRKEFENILHNEGDACLTQPCFVDEHPIIYWNMSPSPDDVNCTASTASSFDWRPDPLSACDVILQPPQINGICSQFMCLNLLHPQPEEHATIDSMTHQGAIYPRELHFPGRLQSTY</sequence>
<feature type="region of interest" description="Disordered" evidence="1">
    <location>
        <begin position="88"/>
        <end position="126"/>
    </location>
</feature>
<gene>
    <name evidence="2" type="ORF">ANN_08813</name>
</gene>
<proteinExistence type="predicted"/>
<accession>A0ABQ8T2G5</accession>
<dbReference type="EMBL" id="JAJSOF020000017">
    <property type="protein sequence ID" value="KAJ4440666.1"/>
    <property type="molecule type" value="Genomic_DNA"/>
</dbReference>
<comment type="caution">
    <text evidence="2">The sequence shown here is derived from an EMBL/GenBank/DDBJ whole genome shotgun (WGS) entry which is preliminary data.</text>
</comment>
<name>A0ABQ8T2G5_PERAM</name>
<feature type="compositionally biased region" description="Polar residues" evidence="1">
    <location>
        <begin position="104"/>
        <end position="126"/>
    </location>
</feature>
<protein>
    <submittedName>
        <fullName evidence="2">Uncharacterized protein</fullName>
    </submittedName>
</protein>
<dbReference type="PANTHER" id="PTHR12296">
    <property type="entry name" value="DENN DOMAIN-CONTAINING PROTEIN 4"/>
    <property type="match status" value="1"/>
</dbReference>
<evidence type="ECO:0000313" key="2">
    <source>
        <dbReference type="EMBL" id="KAJ4440666.1"/>
    </source>
</evidence>
<keyword evidence="3" id="KW-1185">Reference proteome</keyword>